<dbReference type="Gene3D" id="2.40.128.200">
    <property type="match status" value="1"/>
</dbReference>
<dbReference type="EMBL" id="JAUOPB010000004">
    <property type="protein sequence ID" value="MDO6422215.1"/>
    <property type="molecule type" value="Genomic_DNA"/>
</dbReference>
<name>A0AAW7X3V3_9GAMM</name>
<protein>
    <submittedName>
        <fullName evidence="7">MliC family protein</fullName>
    </submittedName>
</protein>
<comment type="caution">
    <text evidence="7">The sequence shown here is derived from an EMBL/GenBank/DDBJ whole genome shotgun (WGS) entry which is preliminary data.</text>
</comment>
<dbReference type="InterPro" id="IPR018660">
    <property type="entry name" value="MliC"/>
</dbReference>
<feature type="chain" id="PRO_5043790444" evidence="5">
    <location>
        <begin position="21"/>
        <end position="118"/>
    </location>
</feature>
<organism evidence="7 8">
    <name type="scientific">Saccharophagus degradans</name>
    <dbReference type="NCBI Taxonomy" id="86304"/>
    <lineage>
        <taxon>Bacteria</taxon>
        <taxon>Pseudomonadati</taxon>
        <taxon>Pseudomonadota</taxon>
        <taxon>Gammaproteobacteria</taxon>
        <taxon>Cellvibrionales</taxon>
        <taxon>Cellvibrionaceae</taxon>
        <taxon>Saccharophagus</taxon>
    </lineage>
</organism>
<feature type="signal peptide" evidence="5">
    <location>
        <begin position="1"/>
        <end position="20"/>
    </location>
</feature>
<keyword evidence="4" id="KW-0449">Lipoprotein</keyword>
<evidence type="ECO:0000256" key="3">
    <source>
        <dbReference type="ARBA" id="ARBA00023139"/>
    </source>
</evidence>
<keyword evidence="2" id="KW-0472">Membrane</keyword>
<dbReference type="InterPro" id="IPR036328">
    <property type="entry name" value="MliC_sf"/>
</dbReference>
<evidence type="ECO:0000256" key="4">
    <source>
        <dbReference type="ARBA" id="ARBA00023288"/>
    </source>
</evidence>
<evidence type="ECO:0000256" key="1">
    <source>
        <dbReference type="ARBA" id="ARBA00022729"/>
    </source>
</evidence>
<dbReference type="Pfam" id="PF09864">
    <property type="entry name" value="MliC"/>
    <property type="match status" value="1"/>
</dbReference>
<sequence>MKATLPIALILALFTIAACSKVNDEQNKEAEKSAKEEINLQEEKSTTVTYHCQRGESIEVLFTSSAAILTRDSEQHTLAQQPTASGFLYSNGKISIRGKGDNIILEIGRMAPLDCSAQ</sequence>
<keyword evidence="3" id="KW-0564">Palmitate</keyword>
<evidence type="ECO:0000313" key="8">
    <source>
        <dbReference type="Proteomes" id="UP001169760"/>
    </source>
</evidence>
<dbReference type="Proteomes" id="UP001169760">
    <property type="component" value="Unassembled WGS sequence"/>
</dbReference>
<evidence type="ECO:0000256" key="5">
    <source>
        <dbReference type="SAM" id="SignalP"/>
    </source>
</evidence>
<reference evidence="7" key="1">
    <citation type="submission" date="2023-07" db="EMBL/GenBank/DDBJ databases">
        <title>Genome content predicts the carbon catabolic preferences of heterotrophic bacteria.</title>
        <authorList>
            <person name="Gralka M."/>
        </authorList>
    </citation>
    <scope>NUCLEOTIDE SEQUENCE</scope>
    <source>
        <strain evidence="7">I3M17_2</strain>
    </source>
</reference>
<evidence type="ECO:0000259" key="6">
    <source>
        <dbReference type="Pfam" id="PF09864"/>
    </source>
</evidence>
<accession>A0AAW7X3V3</accession>
<evidence type="ECO:0000313" key="7">
    <source>
        <dbReference type="EMBL" id="MDO6422215.1"/>
    </source>
</evidence>
<dbReference type="RefSeq" id="WP_303492089.1">
    <property type="nucleotide sequence ID" value="NZ_JAUOPB010000004.1"/>
</dbReference>
<dbReference type="PROSITE" id="PS51257">
    <property type="entry name" value="PROKAR_LIPOPROTEIN"/>
    <property type="match status" value="1"/>
</dbReference>
<gene>
    <name evidence="7" type="ORF">Q4521_07000</name>
</gene>
<dbReference type="SUPFAM" id="SSF141488">
    <property type="entry name" value="YdhA-like"/>
    <property type="match status" value="1"/>
</dbReference>
<dbReference type="AlphaFoldDB" id="A0AAW7X3V3"/>
<keyword evidence="1 5" id="KW-0732">Signal</keyword>
<proteinExistence type="predicted"/>
<evidence type="ECO:0000256" key="2">
    <source>
        <dbReference type="ARBA" id="ARBA00023136"/>
    </source>
</evidence>
<feature type="domain" description="C-type lysozyme inhibitor" evidence="6">
    <location>
        <begin position="50"/>
        <end position="112"/>
    </location>
</feature>